<proteinExistence type="predicted"/>
<comment type="caution">
    <text evidence="1">The sequence shown here is derived from an EMBL/GenBank/DDBJ whole genome shotgun (WGS) entry which is preliminary data.</text>
</comment>
<dbReference type="EMBL" id="JAPQKQ010000005">
    <property type="protein sequence ID" value="KAJ5196592.1"/>
    <property type="molecule type" value="Genomic_DNA"/>
</dbReference>
<organism evidence="1 2">
    <name type="scientific">Penicillium cf. viridicatum</name>
    <dbReference type="NCBI Taxonomy" id="2972119"/>
    <lineage>
        <taxon>Eukaryota</taxon>
        <taxon>Fungi</taxon>
        <taxon>Dikarya</taxon>
        <taxon>Ascomycota</taxon>
        <taxon>Pezizomycotina</taxon>
        <taxon>Eurotiomycetes</taxon>
        <taxon>Eurotiomycetidae</taxon>
        <taxon>Eurotiales</taxon>
        <taxon>Aspergillaceae</taxon>
        <taxon>Penicillium</taxon>
    </lineage>
</organism>
<reference evidence="1" key="1">
    <citation type="submission" date="2022-11" db="EMBL/GenBank/DDBJ databases">
        <authorList>
            <person name="Petersen C."/>
        </authorList>
    </citation>
    <scope>NUCLEOTIDE SEQUENCE</scope>
    <source>
        <strain evidence="1">IBT 20477</strain>
    </source>
</reference>
<reference evidence="1" key="2">
    <citation type="journal article" date="2023" name="IMA Fungus">
        <title>Comparative genomic study of the Penicillium genus elucidates a diverse pangenome and 15 lateral gene transfer events.</title>
        <authorList>
            <person name="Petersen C."/>
            <person name="Sorensen T."/>
            <person name="Nielsen M.R."/>
            <person name="Sondergaard T.E."/>
            <person name="Sorensen J.L."/>
            <person name="Fitzpatrick D.A."/>
            <person name="Frisvad J.C."/>
            <person name="Nielsen K.L."/>
        </authorList>
    </citation>
    <scope>NUCLEOTIDE SEQUENCE</scope>
    <source>
        <strain evidence="1">IBT 20477</strain>
    </source>
</reference>
<dbReference type="Proteomes" id="UP001150942">
    <property type="component" value="Unassembled WGS sequence"/>
</dbReference>
<dbReference type="OrthoDB" id="445007at2759"/>
<evidence type="ECO:0000313" key="1">
    <source>
        <dbReference type="EMBL" id="KAJ5196592.1"/>
    </source>
</evidence>
<gene>
    <name evidence="1" type="ORF">N7449_007071</name>
</gene>
<accession>A0A9W9JHR6</accession>
<name>A0A9W9JHR6_9EURO</name>
<protein>
    <submittedName>
        <fullName evidence="1">Uncharacterized protein</fullName>
    </submittedName>
</protein>
<sequence>MLLFKEKINYKLAGSAPTRSLTCFIGGFDPHIDANAWIFLSAAIAALRQIGSKAMYGHPLSLNQVCKLKILQHIHRGFINKSR</sequence>
<dbReference type="AlphaFoldDB" id="A0A9W9JHR6"/>
<keyword evidence="2" id="KW-1185">Reference proteome</keyword>
<evidence type="ECO:0000313" key="2">
    <source>
        <dbReference type="Proteomes" id="UP001150942"/>
    </source>
</evidence>